<proteinExistence type="predicted"/>
<dbReference type="InterPro" id="IPR036048">
    <property type="entry name" value="Interleukin_8-like_sf"/>
</dbReference>
<dbReference type="Ensembl" id="ENSOABT00000066167.1">
    <property type="protein sequence ID" value="ENSOABP00000059408.1"/>
    <property type="gene ID" value="ENSOABG00000034747.1"/>
</dbReference>
<protein>
    <recommendedName>
        <fullName evidence="2">Chemokine interleukin-8-like domain-containing protein</fullName>
    </recommendedName>
</protein>
<keyword evidence="1" id="KW-0202">Cytokine</keyword>
<dbReference type="GO" id="GO:0008009">
    <property type="term" value="F:chemokine activity"/>
    <property type="evidence" value="ECO:0007669"/>
    <property type="project" value="InterPro"/>
</dbReference>
<evidence type="ECO:0000259" key="2">
    <source>
        <dbReference type="Pfam" id="PF00048"/>
    </source>
</evidence>
<accession>A0AAZ1WV86</accession>
<dbReference type="Proteomes" id="UP000472276">
    <property type="component" value="Unassembled WGS sequence"/>
</dbReference>
<dbReference type="GO" id="GO:0006955">
    <property type="term" value="P:immune response"/>
    <property type="evidence" value="ECO:0007669"/>
    <property type="project" value="InterPro"/>
</dbReference>
<sequence>MHFNYRVPFKETLADVHMCFSESSWVCAQVCAGLLCQYLNTKDMLPPHTCSAIMDVKVGFVIVFLCTLAITSTEAGIPKCCMSTKSDIRARILMNVQRWEMQESNGACDIQALVLYVKNFKKPVCAHPNLRRKLKIILKIKDQMAHQRPS</sequence>
<evidence type="ECO:0000313" key="4">
    <source>
        <dbReference type="Proteomes" id="UP000472276"/>
    </source>
</evidence>
<reference evidence="3" key="2">
    <citation type="submission" date="2025-08" db="UniProtKB">
        <authorList>
            <consortium name="Ensembl"/>
        </authorList>
    </citation>
    <scope>IDENTIFICATION</scope>
</reference>
<dbReference type="SUPFAM" id="SSF54117">
    <property type="entry name" value="Interleukin 8-like chemokines"/>
    <property type="match status" value="1"/>
</dbReference>
<evidence type="ECO:0000313" key="3">
    <source>
        <dbReference type="Ensembl" id="ENSOABP00000059408.1"/>
    </source>
</evidence>
<dbReference type="InterPro" id="IPR001811">
    <property type="entry name" value="Chemokine_IL8-like_dom"/>
</dbReference>
<dbReference type="Gene3D" id="2.40.50.40">
    <property type="match status" value="1"/>
</dbReference>
<evidence type="ECO:0000256" key="1">
    <source>
        <dbReference type="ARBA" id="ARBA00022514"/>
    </source>
</evidence>
<reference evidence="3" key="3">
    <citation type="submission" date="2025-09" db="UniProtKB">
        <authorList>
            <consortium name="Ensembl"/>
        </authorList>
    </citation>
    <scope>IDENTIFICATION</scope>
</reference>
<organism evidence="3 4">
    <name type="scientific">Oreochromis aureus</name>
    <name type="common">Israeli tilapia</name>
    <name type="synonym">Chromis aureus</name>
    <dbReference type="NCBI Taxonomy" id="47969"/>
    <lineage>
        <taxon>Eukaryota</taxon>
        <taxon>Metazoa</taxon>
        <taxon>Chordata</taxon>
        <taxon>Craniata</taxon>
        <taxon>Vertebrata</taxon>
        <taxon>Euteleostomi</taxon>
        <taxon>Actinopterygii</taxon>
        <taxon>Neopterygii</taxon>
        <taxon>Teleostei</taxon>
        <taxon>Neoteleostei</taxon>
        <taxon>Acanthomorphata</taxon>
        <taxon>Ovalentaria</taxon>
        <taxon>Cichlomorphae</taxon>
        <taxon>Cichliformes</taxon>
        <taxon>Cichlidae</taxon>
        <taxon>African cichlids</taxon>
        <taxon>Pseudocrenilabrinae</taxon>
        <taxon>Oreochromini</taxon>
        <taxon>Oreochromis</taxon>
    </lineage>
</organism>
<keyword evidence="4" id="KW-1185">Reference proteome</keyword>
<reference evidence="4" key="1">
    <citation type="submission" date="2020-03" db="EMBL/GenBank/DDBJ databases">
        <title>Evolution of repeat sequences and sex chromosomes of tilapia species revealed by chromosome-level genomes.</title>
        <authorList>
            <person name="Xu L."/>
            <person name="Tao W."/>
            <person name="Wang D."/>
            <person name="Zhou Q."/>
        </authorList>
    </citation>
    <scope>NUCLEOTIDE SEQUENCE [LARGE SCALE GENOMIC DNA]</scope>
    <source>
        <strain evidence="4">Israel</strain>
    </source>
</reference>
<dbReference type="GO" id="GO:0005615">
    <property type="term" value="C:extracellular space"/>
    <property type="evidence" value="ECO:0007669"/>
    <property type="project" value="UniProtKB-KW"/>
</dbReference>
<feature type="domain" description="Chemokine interleukin-8-like" evidence="2">
    <location>
        <begin position="79"/>
        <end position="131"/>
    </location>
</feature>
<name>A0AAZ1WV86_OREAU</name>
<dbReference type="AlphaFoldDB" id="A0AAZ1WV86"/>
<dbReference type="Pfam" id="PF00048">
    <property type="entry name" value="IL8"/>
    <property type="match status" value="1"/>
</dbReference>